<dbReference type="RefSeq" id="WP_129229717.1">
    <property type="nucleotide sequence ID" value="NZ_QYBB01000063.1"/>
</dbReference>
<protein>
    <submittedName>
        <fullName evidence="2">Uncharacterized protein</fullName>
    </submittedName>
</protein>
<feature type="chain" id="PRO_5020603999" evidence="1">
    <location>
        <begin position="20"/>
        <end position="129"/>
    </location>
</feature>
<keyword evidence="3" id="KW-1185">Reference proteome</keyword>
<gene>
    <name evidence="2" type="ORF">D3273_25185</name>
</gene>
<accession>A0A4Q2U3B5</accession>
<dbReference type="EMBL" id="QYBB01000063">
    <property type="protein sequence ID" value="RYC29215.1"/>
    <property type="molecule type" value="Genomic_DNA"/>
</dbReference>
<reference evidence="2 3" key="1">
    <citation type="submission" date="2018-12" db="EMBL/GenBank/DDBJ databases">
        <authorList>
            <person name="Grouzdev D.S."/>
            <person name="Krutkina M.S."/>
        </authorList>
    </citation>
    <scope>NUCLEOTIDE SEQUENCE [LARGE SCALE GENOMIC DNA]</scope>
    <source>
        <strain evidence="2 3">RmlP026</strain>
    </source>
</reference>
<evidence type="ECO:0000256" key="1">
    <source>
        <dbReference type="SAM" id="SignalP"/>
    </source>
</evidence>
<feature type="signal peptide" evidence="1">
    <location>
        <begin position="1"/>
        <end position="19"/>
    </location>
</feature>
<sequence length="129" mass="13555">MLASLAGLPLAGFALPALAAAPADPFAGFHAEILALHHAINLGEGSEDDQGRLMDRWGEIDAQALAGRPTTLGGALGALEMARREFHQFHVEVHEDIGEDVSSSDRLTLHLMDGAIAILRQAIKGGTRG</sequence>
<comment type="caution">
    <text evidence="2">The sequence shown here is derived from an EMBL/GenBank/DDBJ whole genome shotgun (WGS) entry which is preliminary data.</text>
</comment>
<evidence type="ECO:0000313" key="3">
    <source>
        <dbReference type="Proteomes" id="UP000290759"/>
    </source>
</evidence>
<evidence type="ECO:0000313" key="2">
    <source>
        <dbReference type="EMBL" id="RYC29215.1"/>
    </source>
</evidence>
<reference evidence="2 3" key="2">
    <citation type="submission" date="2019-02" db="EMBL/GenBank/DDBJ databases">
        <title>'Lichenibacterium ramalinii' gen. nov. sp. nov., 'Lichenibacterium minor' gen. nov. sp. nov.</title>
        <authorList>
            <person name="Pankratov T."/>
        </authorList>
    </citation>
    <scope>NUCLEOTIDE SEQUENCE [LARGE SCALE GENOMIC DNA]</scope>
    <source>
        <strain evidence="2 3">RmlP026</strain>
    </source>
</reference>
<dbReference type="AlphaFoldDB" id="A0A4Q2U3B5"/>
<organism evidence="2 3">
    <name type="scientific">Lichenibacterium minor</name>
    <dbReference type="NCBI Taxonomy" id="2316528"/>
    <lineage>
        <taxon>Bacteria</taxon>
        <taxon>Pseudomonadati</taxon>
        <taxon>Pseudomonadota</taxon>
        <taxon>Alphaproteobacteria</taxon>
        <taxon>Hyphomicrobiales</taxon>
        <taxon>Lichenihabitantaceae</taxon>
        <taxon>Lichenibacterium</taxon>
    </lineage>
</organism>
<keyword evidence="1" id="KW-0732">Signal</keyword>
<proteinExistence type="predicted"/>
<dbReference type="Proteomes" id="UP000290759">
    <property type="component" value="Unassembled WGS sequence"/>
</dbReference>
<name>A0A4Q2U3B5_9HYPH</name>